<dbReference type="RefSeq" id="WP_284239322.1">
    <property type="nucleotide sequence ID" value="NZ_BSSQ01000013.1"/>
</dbReference>
<reference evidence="1 2" key="1">
    <citation type="submission" date="2023-03" db="EMBL/GenBank/DDBJ databases">
        <title>Draft genome sequence of the bacteria which degrade cell wall of Tricholomamatutake.</title>
        <authorList>
            <person name="Konishi Y."/>
            <person name="Fukuta Y."/>
            <person name="Shirasaka N."/>
        </authorList>
    </citation>
    <scope>NUCLEOTIDE SEQUENCE [LARGE SCALE GENOMIC DNA]</scope>
    <source>
        <strain evidence="2">mu1</strain>
    </source>
</reference>
<evidence type="ECO:0008006" key="3">
    <source>
        <dbReference type="Google" id="ProtNLM"/>
    </source>
</evidence>
<dbReference type="Proteomes" id="UP001157114">
    <property type="component" value="Unassembled WGS sequence"/>
</dbReference>
<gene>
    <name evidence="1" type="ORF">MU1_29260</name>
</gene>
<proteinExistence type="predicted"/>
<evidence type="ECO:0000313" key="1">
    <source>
        <dbReference type="EMBL" id="GLX68581.1"/>
    </source>
</evidence>
<accession>A0ABQ6GC88</accession>
<dbReference type="EMBL" id="BSSQ01000013">
    <property type="protein sequence ID" value="GLX68581.1"/>
    <property type="molecule type" value="Genomic_DNA"/>
</dbReference>
<comment type="caution">
    <text evidence="1">The sequence shown here is derived from an EMBL/GenBank/DDBJ whole genome shotgun (WGS) entry which is preliminary data.</text>
</comment>
<organism evidence="1 2">
    <name type="scientific">Paenibacillus glycanilyticus</name>
    <dbReference type="NCBI Taxonomy" id="126569"/>
    <lineage>
        <taxon>Bacteria</taxon>
        <taxon>Bacillati</taxon>
        <taxon>Bacillota</taxon>
        <taxon>Bacilli</taxon>
        <taxon>Bacillales</taxon>
        <taxon>Paenibacillaceae</taxon>
        <taxon>Paenibacillus</taxon>
    </lineage>
</organism>
<evidence type="ECO:0000313" key="2">
    <source>
        <dbReference type="Proteomes" id="UP001157114"/>
    </source>
</evidence>
<keyword evidence="2" id="KW-1185">Reference proteome</keyword>
<sequence length="283" mass="33141">MGVWGTGLYANDCALDVKDTYIEFLQQQLSNEEATQRILEKFEEYMETEDEPFLWYALADTQWKKGRLTPEIKEKALEWINKNGGLGLWADSKNEGVGWKKTLSKLREELMSPMPPEKKIRKPIEFVRNPWNIGDVYAYQFHADFAKEQGLFGKYILFQKIGDTEWCNMTLSIIQVFDRVFDELPELAAIEGARLLPLAHPPGYGFAPKSIAEYVPSFEMYLRAFMDYEKKSNYPKDFLTFIGNDPITAINYPANKLGSFSWDKDRMEEWLCEYYVNWQNVKY</sequence>
<protein>
    <recommendedName>
        <fullName evidence="3">DUF4259 domain-containing protein</fullName>
    </recommendedName>
</protein>
<name>A0ABQ6GC88_9BACL</name>